<keyword evidence="1" id="KW-0472">Membrane</keyword>
<gene>
    <name evidence="2" type="ORF">Osc7112_0848</name>
</gene>
<dbReference type="KEGG" id="oni:Osc7112_0848"/>
<keyword evidence="3" id="KW-1185">Reference proteome</keyword>
<evidence type="ECO:0000313" key="2">
    <source>
        <dbReference type="EMBL" id="AFZ05427.1"/>
    </source>
</evidence>
<sequence length="121" mass="13965" precursor="true">MEVKIVKSPCYFLIFILIGLSLTSCEQAKSFQKIDRTFKKSNAIEQHNFNLQAGDRTIDRTNNIQASPNSGKFDGSINSPEESAIVLGIFGFCLMCYLLVWKFRGREEANRMLRRIRRRVK</sequence>
<organism evidence="2 3">
    <name type="scientific">Phormidium nigroviride PCC 7112</name>
    <dbReference type="NCBI Taxonomy" id="179408"/>
    <lineage>
        <taxon>Bacteria</taxon>
        <taxon>Bacillati</taxon>
        <taxon>Cyanobacteriota</taxon>
        <taxon>Cyanophyceae</taxon>
        <taxon>Oscillatoriophycideae</taxon>
        <taxon>Oscillatoriales</taxon>
        <taxon>Oscillatoriaceae</taxon>
        <taxon>Phormidium</taxon>
    </lineage>
</organism>
<evidence type="ECO:0008006" key="4">
    <source>
        <dbReference type="Google" id="ProtNLM"/>
    </source>
</evidence>
<name>K9VD80_9CYAN</name>
<dbReference type="Proteomes" id="UP000010478">
    <property type="component" value="Chromosome"/>
</dbReference>
<keyword evidence="1" id="KW-0812">Transmembrane</keyword>
<keyword evidence="1" id="KW-1133">Transmembrane helix</keyword>
<accession>K9VD80</accession>
<reference evidence="2 3" key="1">
    <citation type="submission" date="2012-05" db="EMBL/GenBank/DDBJ databases">
        <title>Finished chromosome of genome of Oscillatoria sp. PCC 7112.</title>
        <authorList>
            <consortium name="US DOE Joint Genome Institute"/>
            <person name="Gugger M."/>
            <person name="Coursin T."/>
            <person name="Rippka R."/>
            <person name="Tandeau De Marsac N."/>
            <person name="Huntemann M."/>
            <person name="Wei C.-L."/>
            <person name="Han J."/>
            <person name="Detter J.C."/>
            <person name="Han C."/>
            <person name="Tapia R."/>
            <person name="Davenport K."/>
            <person name="Daligault H."/>
            <person name="Erkkila T."/>
            <person name="Gu W."/>
            <person name="Munk A.C.C."/>
            <person name="Teshima H."/>
            <person name="Xu Y."/>
            <person name="Chain P."/>
            <person name="Chen A."/>
            <person name="Krypides N."/>
            <person name="Mavromatis K."/>
            <person name="Markowitz V."/>
            <person name="Szeto E."/>
            <person name="Ivanova N."/>
            <person name="Mikhailova N."/>
            <person name="Ovchinnikova G."/>
            <person name="Pagani I."/>
            <person name="Pati A."/>
            <person name="Goodwin L."/>
            <person name="Peters L."/>
            <person name="Pitluck S."/>
            <person name="Woyke T."/>
            <person name="Kerfeld C."/>
        </authorList>
    </citation>
    <scope>NUCLEOTIDE SEQUENCE [LARGE SCALE GENOMIC DNA]</scope>
    <source>
        <strain evidence="2 3">PCC 7112</strain>
    </source>
</reference>
<feature type="transmembrane region" description="Helical" evidence="1">
    <location>
        <begin position="84"/>
        <end position="103"/>
    </location>
</feature>
<proteinExistence type="predicted"/>
<dbReference type="HOGENOM" id="CLU_2035677_0_0_3"/>
<dbReference type="EMBL" id="CP003614">
    <property type="protein sequence ID" value="AFZ05427.1"/>
    <property type="molecule type" value="Genomic_DNA"/>
</dbReference>
<protein>
    <recommendedName>
        <fullName evidence="4">Lipoprotein</fullName>
    </recommendedName>
</protein>
<dbReference type="PROSITE" id="PS51257">
    <property type="entry name" value="PROKAR_LIPOPROTEIN"/>
    <property type="match status" value="1"/>
</dbReference>
<dbReference type="AlphaFoldDB" id="K9VD80"/>
<evidence type="ECO:0000313" key="3">
    <source>
        <dbReference type="Proteomes" id="UP000010478"/>
    </source>
</evidence>
<evidence type="ECO:0000256" key="1">
    <source>
        <dbReference type="SAM" id="Phobius"/>
    </source>
</evidence>